<keyword evidence="1" id="KW-0175">Coiled coil</keyword>
<dbReference type="PROSITE" id="PS00636">
    <property type="entry name" value="DNAJ_1"/>
    <property type="match status" value="1"/>
</dbReference>
<comment type="caution">
    <text evidence="4">The sequence shown here is derived from an EMBL/GenBank/DDBJ whole genome shotgun (WGS) entry which is preliminary data.</text>
</comment>
<gene>
    <name evidence="4" type="ORF">EJ08DRAFT_586894</name>
</gene>
<feature type="coiled-coil region" evidence="1">
    <location>
        <begin position="126"/>
        <end position="206"/>
    </location>
</feature>
<dbReference type="Proteomes" id="UP000800235">
    <property type="component" value="Unassembled WGS sequence"/>
</dbReference>
<reference evidence="4" key="1">
    <citation type="journal article" date="2020" name="Stud. Mycol.">
        <title>101 Dothideomycetes genomes: a test case for predicting lifestyles and emergence of pathogens.</title>
        <authorList>
            <person name="Haridas S."/>
            <person name="Albert R."/>
            <person name="Binder M."/>
            <person name="Bloem J."/>
            <person name="Labutti K."/>
            <person name="Salamov A."/>
            <person name="Andreopoulos B."/>
            <person name="Baker S."/>
            <person name="Barry K."/>
            <person name="Bills G."/>
            <person name="Bluhm B."/>
            <person name="Cannon C."/>
            <person name="Castanera R."/>
            <person name="Culley D."/>
            <person name="Daum C."/>
            <person name="Ezra D."/>
            <person name="Gonzalez J."/>
            <person name="Henrissat B."/>
            <person name="Kuo A."/>
            <person name="Liang C."/>
            <person name="Lipzen A."/>
            <person name="Lutzoni F."/>
            <person name="Magnuson J."/>
            <person name="Mondo S."/>
            <person name="Nolan M."/>
            <person name="Ohm R."/>
            <person name="Pangilinan J."/>
            <person name="Park H.-J."/>
            <person name="Ramirez L."/>
            <person name="Alfaro M."/>
            <person name="Sun H."/>
            <person name="Tritt A."/>
            <person name="Yoshinaga Y."/>
            <person name="Zwiers L.-H."/>
            <person name="Turgeon B."/>
            <person name="Goodwin S."/>
            <person name="Spatafora J."/>
            <person name="Crous P."/>
            <person name="Grigoriev I."/>
        </authorList>
    </citation>
    <scope>NUCLEOTIDE SEQUENCE</scope>
    <source>
        <strain evidence="4">CBS 130266</strain>
    </source>
</reference>
<dbReference type="EMBL" id="MU007030">
    <property type="protein sequence ID" value="KAF2431638.1"/>
    <property type="molecule type" value="Genomic_DNA"/>
</dbReference>
<evidence type="ECO:0000259" key="3">
    <source>
        <dbReference type="PROSITE" id="PS50076"/>
    </source>
</evidence>
<evidence type="ECO:0000256" key="2">
    <source>
        <dbReference type="SAM" id="MobiDB-lite"/>
    </source>
</evidence>
<feature type="compositionally biased region" description="Acidic residues" evidence="2">
    <location>
        <begin position="398"/>
        <end position="408"/>
    </location>
</feature>
<evidence type="ECO:0000313" key="5">
    <source>
        <dbReference type="Proteomes" id="UP000800235"/>
    </source>
</evidence>
<organism evidence="4 5">
    <name type="scientific">Tothia fuscella</name>
    <dbReference type="NCBI Taxonomy" id="1048955"/>
    <lineage>
        <taxon>Eukaryota</taxon>
        <taxon>Fungi</taxon>
        <taxon>Dikarya</taxon>
        <taxon>Ascomycota</taxon>
        <taxon>Pezizomycotina</taxon>
        <taxon>Dothideomycetes</taxon>
        <taxon>Pleosporomycetidae</taxon>
        <taxon>Venturiales</taxon>
        <taxon>Cylindrosympodiaceae</taxon>
        <taxon>Tothia</taxon>
    </lineage>
</organism>
<dbReference type="CDD" id="cd06257">
    <property type="entry name" value="DnaJ"/>
    <property type="match status" value="1"/>
</dbReference>
<accession>A0A9P4NUF7</accession>
<protein>
    <submittedName>
        <fullName evidence="4">DnaJ-domain-containing protein</fullName>
    </submittedName>
</protein>
<feature type="domain" description="J" evidence="3">
    <location>
        <begin position="9"/>
        <end position="73"/>
    </location>
</feature>
<dbReference type="SUPFAM" id="SSF46565">
    <property type="entry name" value="Chaperone J-domain"/>
    <property type="match status" value="1"/>
</dbReference>
<sequence>MAPSPITNDYYSVLEVKHTASLEEINKSYKALAMKLHPDKNIRIDTTNAFQLLGQAYETLKNQDQRRAYDLIYPSIVAKGYTAKKPQTTCPPGGSTPQAEAANEAAQIAAILKSKSERAASWHTKKNVLDGTIFELQRSIRRLEQEIKNLNSIFAAEAAEEAQKNSWTTWILSPLYKKRVESEHEKERKERERQERRIEKDMKERKLDITRAAEKQKESLLTKATKEFDSANRIDDGKIELIKSKKYFREAREAEAREKVRKEQEAKMWKEYEEQQKKGAREAEAAYRKAQAESQAAGQKWREEAGRTSHHAYFNSAQRSTPQPQTSTCSHNGWWPKVQGRAACPDCNDVWTYLLQCPGCQKRACPKCQSGIRAKRWTNRAGAPRRDPPPNVRTSDTYFEDDEGVYDW</sequence>
<dbReference type="PROSITE" id="PS50076">
    <property type="entry name" value="DNAJ_2"/>
    <property type="match status" value="1"/>
</dbReference>
<feature type="region of interest" description="Disordered" evidence="2">
    <location>
        <begin position="379"/>
        <end position="408"/>
    </location>
</feature>
<dbReference type="InterPro" id="IPR036869">
    <property type="entry name" value="J_dom_sf"/>
</dbReference>
<dbReference type="Pfam" id="PF00226">
    <property type="entry name" value="DnaJ"/>
    <property type="match status" value="1"/>
</dbReference>
<dbReference type="InterPro" id="IPR001623">
    <property type="entry name" value="DnaJ_domain"/>
</dbReference>
<dbReference type="Gene3D" id="1.10.287.110">
    <property type="entry name" value="DnaJ domain"/>
    <property type="match status" value="1"/>
</dbReference>
<keyword evidence="5" id="KW-1185">Reference proteome</keyword>
<proteinExistence type="predicted"/>
<dbReference type="PRINTS" id="PR00625">
    <property type="entry name" value="JDOMAIN"/>
</dbReference>
<evidence type="ECO:0000256" key="1">
    <source>
        <dbReference type="SAM" id="Coils"/>
    </source>
</evidence>
<feature type="region of interest" description="Disordered" evidence="2">
    <location>
        <begin position="286"/>
        <end position="305"/>
    </location>
</feature>
<dbReference type="InterPro" id="IPR051100">
    <property type="entry name" value="DnaJ_subfamily_B/C"/>
</dbReference>
<dbReference type="PANTHER" id="PTHR43908">
    <property type="entry name" value="AT29763P-RELATED"/>
    <property type="match status" value="1"/>
</dbReference>
<dbReference type="GO" id="GO:0005783">
    <property type="term" value="C:endoplasmic reticulum"/>
    <property type="evidence" value="ECO:0007669"/>
    <property type="project" value="UniProtKB-ARBA"/>
</dbReference>
<dbReference type="InterPro" id="IPR018253">
    <property type="entry name" value="DnaJ_domain_CS"/>
</dbReference>
<evidence type="ECO:0000313" key="4">
    <source>
        <dbReference type="EMBL" id="KAF2431638.1"/>
    </source>
</evidence>
<name>A0A9P4NUF7_9PEZI</name>
<dbReference type="OrthoDB" id="442087at2759"/>
<dbReference type="SMART" id="SM00271">
    <property type="entry name" value="DnaJ"/>
    <property type="match status" value="1"/>
</dbReference>
<dbReference type="AlphaFoldDB" id="A0A9P4NUF7"/>